<dbReference type="AlphaFoldDB" id="U5MLL6"/>
<keyword evidence="2" id="KW-1003">Cell membrane</keyword>
<dbReference type="eggNOG" id="ENOG5033H40">
    <property type="taxonomic scope" value="Bacteria"/>
</dbReference>
<keyword evidence="4 6" id="KW-1133">Transmembrane helix</keyword>
<dbReference type="EMBL" id="CP006721">
    <property type="protein sequence ID" value="AGX41388.1"/>
    <property type="molecule type" value="Genomic_DNA"/>
</dbReference>
<proteinExistence type="predicted"/>
<feature type="transmembrane region" description="Helical" evidence="6">
    <location>
        <begin position="330"/>
        <end position="353"/>
    </location>
</feature>
<keyword evidence="3 6" id="KW-0812">Transmembrane</keyword>
<organism evidence="8 9">
    <name type="scientific">Clostridium saccharobutylicum DSM 13864</name>
    <dbReference type="NCBI Taxonomy" id="1345695"/>
    <lineage>
        <taxon>Bacteria</taxon>
        <taxon>Bacillati</taxon>
        <taxon>Bacillota</taxon>
        <taxon>Clostridia</taxon>
        <taxon>Eubacteriales</taxon>
        <taxon>Clostridiaceae</taxon>
        <taxon>Clostridium</taxon>
    </lineage>
</organism>
<dbReference type="Pfam" id="PF02687">
    <property type="entry name" value="FtsX"/>
    <property type="match status" value="1"/>
</dbReference>
<dbReference type="OrthoDB" id="1887135at2"/>
<dbReference type="GO" id="GO:0005886">
    <property type="term" value="C:plasma membrane"/>
    <property type="evidence" value="ECO:0007669"/>
    <property type="project" value="UniProtKB-SubCell"/>
</dbReference>
<dbReference type="InterPro" id="IPR003838">
    <property type="entry name" value="ABC3_permease_C"/>
</dbReference>
<keyword evidence="5 6" id="KW-0472">Membrane</keyword>
<feature type="transmembrane region" description="Helical" evidence="6">
    <location>
        <begin position="246"/>
        <end position="267"/>
    </location>
</feature>
<keyword evidence="8" id="KW-0449">Lipoprotein</keyword>
<gene>
    <name evidence="8" type="ORF">CLSA_c03380</name>
</gene>
<evidence type="ECO:0000259" key="7">
    <source>
        <dbReference type="Pfam" id="PF02687"/>
    </source>
</evidence>
<evidence type="ECO:0000256" key="3">
    <source>
        <dbReference type="ARBA" id="ARBA00022692"/>
    </source>
</evidence>
<dbReference type="RefSeq" id="WP_022743677.1">
    <property type="nucleotide sequence ID" value="NC_022571.1"/>
</dbReference>
<feature type="transmembrane region" description="Helical" evidence="6">
    <location>
        <begin position="288"/>
        <end position="310"/>
    </location>
</feature>
<evidence type="ECO:0000313" key="9">
    <source>
        <dbReference type="Proteomes" id="UP000017118"/>
    </source>
</evidence>
<evidence type="ECO:0000256" key="4">
    <source>
        <dbReference type="ARBA" id="ARBA00022989"/>
    </source>
</evidence>
<keyword evidence="9" id="KW-1185">Reference proteome</keyword>
<dbReference type="HOGENOM" id="CLU_764420_0_0_9"/>
<evidence type="ECO:0000256" key="2">
    <source>
        <dbReference type="ARBA" id="ARBA00022475"/>
    </source>
</evidence>
<feature type="domain" description="ABC3 transporter permease C-terminal" evidence="7">
    <location>
        <begin position="249"/>
        <end position="354"/>
    </location>
</feature>
<dbReference type="PATRIC" id="fig|1345695.10.peg.4401"/>
<protein>
    <submittedName>
        <fullName evidence="8">ABC-type transport system, involved in lipoprotein release, permease component</fullName>
    </submittedName>
</protein>
<dbReference type="GeneID" id="55472902"/>
<name>U5MLL6_CLOSA</name>
<evidence type="ECO:0000256" key="1">
    <source>
        <dbReference type="ARBA" id="ARBA00004651"/>
    </source>
</evidence>
<evidence type="ECO:0000313" key="8">
    <source>
        <dbReference type="EMBL" id="AGX41388.1"/>
    </source>
</evidence>
<sequence length="362" mass="41736">MSKYTKIDIFLIIGFLVSAFAFSLTISNAYSKYNKVVEMNEFNKNYKTLNVNLINENKSEDNNIRKKDVKNMNLSEIISEIQGIGYKKIILSPLETQIEVGNHYYINQIWPCSAGIDIRSQNIIKGRYLTEEELNSNEKVAVIGFGLERLIEEKNGKNYIKVFDEYYKVIGILGNTEVFKYSSIIPIKSFYFIDKPMAKVDFWENCTDNTNIKENDSNINIIETDIQKIPIVKYLFRNVYELKNSLYQVIIGITNLLLFSYFSAKSMRQKVAIMKVLGGKNKDIFKEIFLKFIKVASIGIIGGLILSNFTINFMRQSFMSEYSVINIENIALTSILILLISIVVSIVVLFNVINFKIMKEIR</sequence>
<accession>U5MLL6</accession>
<dbReference type="KEGG" id="csb:CLSA_c03380"/>
<evidence type="ECO:0000256" key="6">
    <source>
        <dbReference type="SAM" id="Phobius"/>
    </source>
</evidence>
<reference evidence="8 9" key="1">
    <citation type="journal article" date="2013" name="Genome Announc.">
        <title>Complete Genome Sequence of the Solvent Producer Clostridium saccharobutylicum NCP262 (DSM 13864).</title>
        <authorList>
            <person name="Poehlein A."/>
            <person name="Hartwich K."/>
            <person name="Krabben P."/>
            <person name="Ehrenreich A."/>
            <person name="Liebl W."/>
            <person name="Durre P."/>
            <person name="Gottschalk G."/>
            <person name="Daniel R."/>
        </authorList>
    </citation>
    <scope>NUCLEOTIDE SEQUENCE [LARGE SCALE GENOMIC DNA]</scope>
    <source>
        <strain evidence="8">DSM 13864</strain>
    </source>
</reference>
<comment type="subcellular location">
    <subcellularLocation>
        <location evidence="1">Cell membrane</location>
        <topology evidence="1">Multi-pass membrane protein</topology>
    </subcellularLocation>
</comment>
<dbReference type="Proteomes" id="UP000017118">
    <property type="component" value="Chromosome"/>
</dbReference>
<evidence type="ECO:0000256" key="5">
    <source>
        <dbReference type="ARBA" id="ARBA00023136"/>
    </source>
</evidence>